<dbReference type="AlphaFoldDB" id="A0A268F099"/>
<dbReference type="RefSeq" id="WP_095264079.1">
    <property type="nucleotide sequence ID" value="NZ_NPBY01000016.1"/>
</dbReference>
<reference evidence="1 2" key="1">
    <citation type="submission" date="2017-07" db="EMBL/GenBank/DDBJ databases">
        <title>Isolation and whole genome analysis of endospore-forming bacteria from heroin.</title>
        <authorList>
            <person name="Kalinowski J."/>
            <person name="Ahrens B."/>
            <person name="Al-Dilaimi A."/>
            <person name="Winkler A."/>
            <person name="Wibberg D."/>
            <person name="Schleenbecker U."/>
            <person name="Ruckert C."/>
            <person name="Wolfel R."/>
            <person name="Grass G."/>
        </authorList>
    </citation>
    <scope>NUCLEOTIDE SEQUENCE [LARGE SCALE GENOMIC DNA]</scope>
    <source>
        <strain evidence="1 2">7537-G1</strain>
    </source>
</reference>
<accession>A0A268F099</accession>
<dbReference type="EMBL" id="NPBY01000016">
    <property type="protein sequence ID" value="PAD78792.1"/>
    <property type="molecule type" value="Genomic_DNA"/>
</dbReference>
<sequence>MTTWNLQETACHFLICNGGSCMKKQADEVTLAIRDEIALLDADRQIHTTRTRCNGRCADACVVVAYPEGVWYKDISPELGRELVRRHAAGGRLEERIVYSFDQRFVATGLSVTGLEKPSRAAEEEGKEGYTS</sequence>
<dbReference type="OrthoDB" id="9761899at2"/>
<gene>
    <name evidence="1" type="ORF">CHH67_05785</name>
</gene>
<proteinExistence type="predicted"/>
<dbReference type="SUPFAM" id="SSF52833">
    <property type="entry name" value="Thioredoxin-like"/>
    <property type="match status" value="1"/>
</dbReference>
<organism evidence="1 2">
    <name type="scientific">Paenibacillus campinasensis</name>
    <dbReference type="NCBI Taxonomy" id="66347"/>
    <lineage>
        <taxon>Bacteria</taxon>
        <taxon>Bacillati</taxon>
        <taxon>Bacillota</taxon>
        <taxon>Bacilli</taxon>
        <taxon>Bacillales</taxon>
        <taxon>Paenibacillaceae</taxon>
        <taxon>Paenibacillus</taxon>
    </lineage>
</organism>
<dbReference type="CDD" id="cd02980">
    <property type="entry name" value="TRX_Fd_family"/>
    <property type="match status" value="1"/>
</dbReference>
<name>A0A268F099_9BACL</name>
<evidence type="ECO:0000313" key="2">
    <source>
        <dbReference type="Proteomes" id="UP000215596"/>
    </source>
</evidence>
<dbReference type="Proteomes" id="UP000215596">
    <property type="component" value="Unassembled WGS sequence"/>
</dbReference>
<evidence type="ECO:0000313" key="1">
    <source>
        <dbReference type="EMBL" id="PAD78792.1"/>
    </source>
</evidence>
<dbReference type="Gene3D" id="3.40.30.10">
    <property type="entry name" value="Glutaredoxin"/>
    <property type="match status" value="1"/>
</dbReference>
<comment type="caution">
    <text evidence="1">The sequence shown here is derived from an EMBL/GenBank/DDBJ whole genome shotgun (WGS) entry which is preliminary data.</text>
</comment>
<protein>
    <submittedName>
        <fullName evidence="1">Cobalamin biosynthesis protein CobW</fullName>
    </submittedName>
</protein>
<dbReference type="InterPro" id="IPR036249">
    <property type="entry name" value="Thioredoxin-like_sf"/>
</dbReference>